<dbReference type="InterPro" id="IPR001100">
    <property type="entry name" value="Pyr_nuc-diS_OxRdtase"/>
</dbReference>
<evidence type="ECO:0000256" key="13">
    <source>
        <dbReference type="ARBA" id="ARBA00023284"/>
    </source>
</evidence>
<dbReference type="EMBL" id="JAPDRN010000077">
    <property type="protein sequence ID" value="KAJ9627463.1"/>
    <property type="molecule type" value="Genomic_DNA"/>
</dbReference>
<dbReference type="SUPFAM" id="SSF51905">
    <property type="entry name" value="FAD/NAD(P)-binding domain"/>
    <property type="match status" value="1"/>
</dbReference>
<evidence type="ECO:0000256" key="18">
    <source>
        <dbReference type="SAM" id="MobiDB-lite"/>
    </source>
</evidence>
<dbReference type="InterPro" id="IPR021179">
    <property type="entry name" value="Mercury_reductase_MerA"/>
</dbReference>
<accession>A0AA39CVP3</accession>
<keyword evidence="16" id="KW-0520">NAD</keyword>
<dbReference type="PANTHER" id="PTHR43014:SF2">
    <property type="entry name" value="MERCURIC REDUCTASE"/>
    <property type="match status" value="1"/>
</dbReference>
<evidence type="ECO:0000256" key="2">
    <source>
        <dbReference type="ARBA" id="ARBA00011738"/>
    </source>
</evidence>
<keyword evidence="10" id="KW-0476">Mercury</keyword>
<dbReference type="Pfam" id="PF00403">
    <property type="entry name" value="HMA"/>
    <property type="match status" value="1"/>
</dbReference>
<dbReference type="InterPro" id="IPR036188">
    <property type="entry name" value="FAD/NAD-bd_sf"/>
</dbReference>
<dbReference type="PRINTS" id="PR00945">
    <property type="entry name" value="HGRDTASE"/>
</dbReference>
<dbReference type="FunFam" id="3.30.390.30:FF:000001">
    <property type="entry name" value="Dihydrolipoyl dehydrogenase"/>
    <property type="match status" value="1"/>
</dbReference>
<evidence type="ECO:0000256" key="9">
    <source>
        <dbReference type="ARBA" id="ARBA00022857"/>
    </source>
</evidence>
<feature type="binding site" evidence="16">
    <location>
        <position position="441"/>
    </location>
    <ligand>
        <name>FAD</name>
        <dbReference type="ChEBI" id="CHEBI:57692"/>
    </ligand>
</feature>
<keyword evidence="11" id="KW-0560">Oxidoreductase</keyword>
<sequence>MAGGPPVAPSTDAAASSPLEVRNTMNERILNVTGMTCADCAHHIEKALQAVSELAEVTVSYPKREVRIRSTQPLTLVRLNEALPRNYRLVEPAVAEATTTAATRPSTVGKVLGALGGLLKQPRNTSNDASGESPAPLRIAVIGSGGAAMAAAIKAAESGAQVTLIERGTIGGTCVNVGCVPSKIMIRAAHVAHVRRTSSFDTGIAACAPAIDRTRLFAQQQARVDELRQAKYETILEVNPNIELVRGEARFKDGHHLTVNLTDGGEREVAFDRCLVATGASAAVPPIPGLKDTPYWTSTEALASDTIPARLAVIGSSVVAVELAQAFARLGSQVTILARSALFFHEDPAVGEAVTEAFRAEGIEVLEQTQASQVSYRDGAFVLATNHGELRAERLLIATGRSPNTRSMALENTGVTLDERDAIVVDRTMRTSATDIYAAGDCTSQPQFVYVAAAAGTRAAINMTGGTAALDLDTMPAVVFTDPQVATVGYSEAEAHHDGIETDSRTLTLDNVPRALVNFDTRGFIKLVAETSTGRLIGVQAVAPEAGEIIQTAALAIRARMTVQDLADQLFPYLTMVEGLKLAAQTFVKDVKQLSCCAG</sequence>
<dbReference type="InterPro" id="IPR017969">
    <property type="entry name" value="Heavy-metal-associated_CS"/>
</dbReference>
<dbReference type="GO" id="GO:0050660">
    <property type="term" value="F:flavin adenine dinucleotide binding"/>
    <property type="evidence" value="ECO:0007669"/>
    <property type="project" value="InterPro"/>
</dbReference>
<dbReference type="PANTHER" id="PTHR43014">
    <property type="entry name" value="MERCURIC REDUCTASE"/>
    <property type="match status" value="1"/>
</dbReference>
<dbReference type="AlphaFoldDB" id="A0AA39CVP3"/>
<dbReference type="PROSITE" id="PS50846">
    <property type="entry name" value="HMA_2"/>
    <property type="match status" value="1"/>
</dbReference>
<dbReference type="GO" id="GO:0005759">
    <property type="term" value="C:mitochondrial matrix"/>
    <property type="evidence" value="ECO:0007669"/>
    <property type="project" value="UniProtKB-ARBA"/>
</dbReference>
<dbReference type="GO" id="GO:0045340">
    <property type="term" value="F:mercury ion binding"/>
    <property type="evidence" value="ECO:0007669"/>
    <property type="project" value="InterPro"/>
</dbReference>
<dbReference type="PROSITE" id="PS00076">
    <property type="entry name" value="PYRIDINE_REDOX_1"/>
    <property type="match status" value="1"/>
</dbReference>
<dbReference type="EC" id="1.16.1.1" evidence="3"/>
<feature type="binding site" evidence="16">
    <location>
        <begin position="315"/>
        <end position="322"/>
    </location>
    <ligand>
        <name>NAD(+)</name>
        <dbReference type="ChEBI" id="CHEBI:57540"/>
    </ligand>
</feature>
<keyword evidence="6" id="KW-0285">Flavoprotein</keyword>
<evidence type="ECO:0000256" key="4">
    <source>
        <dbReference type="ARBA" id="ARBA00014791"/>
    </source>
</evidence>
<keyword evidence="12" id="KW-1015">Disulfide bond</keyword>
<comment type="similarity">
    <text evidence="1">Belongs to the class-I pyridine nucleotide-disulfide oxidoreductase family.</text>
</comment>
<reference evidence="20" key="1">
    <citation type="submission" date="2022-10" db="EMBL/GenBank/DDBJ databases">
        <title>Culturing micro-colonial fungi from biological soil crusts in the Mojave desert and describing Neophaeococcomyces mojavensis, and introducing the new genera and species Taxawa tesnikishii.</title>
        <authorList>
            <person name="Kurbessoian T."/>
            <person name="Stajich J.E."/>
        </authorList>
    </citation>
    <scope>NUCLEOTIDE SEQUENCE</scope>
    <source>
        <strain evidence="20">TK_35</strain>
    </source>
</reference>
<dbReference type="SUPFAM" id="SSF55008">
    <property type="entry name" value="HMA, heavy metal-associated domain"/>
    <property type="match status" value="1"/>
</dbReference>
<evidence type="ECO:0000256" key="15">
    <source>
        <dbReference type="ARBA" id="ARBA00048984"/>
    </source>
</evidence>
<feature type="domain" description="HMA" evidence="19">
    <location>
        <begin position="26"/>
        <end position="102"/>
    </location>
</feature>
<dbReference type="InterPro" id="IPR006121">
    <property type="entry name" value="HMA_dom"/>
</dbReference>
<keyword evidence="5" id="KW-0475">Mercuric resistance</keyword>
<dbReference type="NCBIfam" id="TIGR02053">
    <property type="entry name" value="MerA"/>
    <property type="match status" value="1"/>
</dbReference>
<dbReference type="InterPro" id="IPR036163">
    <property type="entry name" value="HMA_dom_sf"/>
</dbReference>
<comment type="cofactor">
    <cofactor evidence="16">
        <name>FAD</name>
        <dbReference type="ChEBI" id="CHEBI:57692"/>
    </cofactor>
    <text evidence="16">Binds 1 FAD per subunit.</text>
</comment>
<dbReference type="GO" id="GO:0050661">
    <property type="term" value="F:NADP binding"/>
    <property type="evidence" value="ECO:0007669"/>
    <property type="project" value="InterPro"/>
</dbReference>
<evidence type="ECO:0000256" key="11">
    <source>
        <dbReference type="ARBA" id="ARBA00023002"/>
    </source>
</evidence>
<dbReference type="InterPro" id="IPR016156">
    <property type="entry name" value="FAD/NAD-linked_Rdtase_dimer_sf"/>
</dbReference>
<comment type="catalytic activity">
    <reaction evidence="15">
        <text>Hg + NADP(+) + H(+) = Hg(2+) + NADPH</text>
        <dbReference type="Rhea" id="RHEA:23856"/>
        <dbReference type="ChEBI" id="CHEBI:15378"/>
        <dbReference type="ChEBI" id="CHEBI:16170"/>
        <dbReference type="ChEBI" id="CHEBI:16793"/>
        <dbReference type="ChEBI" id="CHEBI:57783"/>
        <dbReference type="ChEBI" id="CHEBI:58349"/>
        <dbReference type="EC" id="1.16.1.1"/>
    </reaction>
</comment>
<proteinExistence type="inferred from homology"/>
<keyword evidence="8 16" id="KW-0274">FAD</keyword>
<feature type="binding site" evidence="16">
    <location>
        <position position="400"/>
    </location>
    <ligand>
        <name>NAD(+)</name>
        <dbReference type="ChEBI" id="CHEBI:57540"/>
    </ligand>
</feature>
<dbReference type="GO" id="GO:0050787">
    <property type="term" value="P:detoxification of mercury ion"/>
    <property type="evidence" value="ECO:0007669"/>
    <property type="project" value="InterPro"/>
</dbReference>
<evidence type="ECO:0000256" key="3">
    <source>
        <dbReference type="ARBA" id="ARBA00012661"/>
    </source>
</evidence>
<evidence type="ECO:0000313" key="20">
    <source>
        <dbReference type="EMBL" id="KAJ9627463.1"/>
    </source>
</evidence>
<gene>
    <name evidence="20" type="ORF">H2204_009690</name>
</gene>
<dbReference type="Gene3D" id="3.30.390.30">
    <property type="match status" value="1"/>
</dbReference>
<dbReference type="Pfam" id="PF07992">
    <property type="entry name" value="Pyr_redox_2"/>
    <property type="match status" value="1"/>
</dbReference>
<keyword evidence="9" id="KW-0521">NADP</keyword>
<dbReference type="GO" id="GO:0003955">
    <property type="term" value="F:NAD(P)H dehydrogenase (quinone) activity"/>
    <property type="evidence" value="ECO:0007669"/>
    <property type="project" value="TreeGrafter"/>
</dbReference>
<evidence type="ECO:0000256" key="17">
    <source>
        <dbReference type="PIRSR" id="PIRSR000350-4"/>
    </source>
</evidence>
<dbReference type="NCBIfam" id="NF010311">
    <property type="entry name" value="PRK13748.1"/>
    <property type="match status" value="1"/>
</dbReference>
<dbReference type="SUPFAM" id="SSF55424">
    <property type="entry name" value="FAD/NAD-linked reductases, dimerisation (C-terminal) domain"/>
    <property type="match status" value="1"/>
</dbReference>
<dbReference type="InterPro" id="IPR004099">
    <property type="entry name" value="Pyr_nucl-diS_OxRdtase_dimer"/>
</dbReference>
<evidence type="ECO:0000256" key="14">
    <source>
        <dbReference type="ARBA" id="ARBA00031725"/>
    </source>
</evidence>
<dbReference type="PIRSF" id="PIRSF000350">
    <property type="entry name" value="Mercury_reductase_MerA"/>
    <property type="match status" value="1"/>
</dbReference>
<dbReference type="GO" id="GO:0016668">
    <property type="term" value="F:oxidoreductase activity, acting on a sulfur group of donors, NAD(P) as acceptor"/>
    <property type="evidence" value="ECO:0007669"/>
    <property type="project" value="InterPro"/>
</dbReference>
<comment type="caution">
    <text evidence="20">The sequence shown here is derived from an EMBL/GenBank/DDBJ whole genome shotgun (WGS) entry which is preliminary data.</text>
</comment>
<comment type="subunit">
    <text evidence="2">Homodimer.</text>
</comment>
<evidence type="ECO:0000256" key="1">
    <source>
        <dbReference type="ARBA" id="ARBA00007532"/>
    </source>
</evidence>
<keyword evidence="7" id="KW-0479">Metal-binding</keyword>
<name>A0AA39CVP3_9EURO</name>
<evidence type="ECO:0000259" key="19">
    <source>
        <dbReference type="PROSITE" id="PS50846"/>
    </source>
</evidence>
<evidence type="ECO:0000256" key="10">
    <source>
        <dbReference type="ARBA" id="ARBA00022914"/>
    </source>
</evidence>
<protein>
    <recommendedName>
        <fullName evidence="4">Mercuric reductase</fullName>
        <ecNumber evidence="3">1.16.1.1</ecNumber>
    </recommendedName>
    <alternativeName>
        <fullName evidence="14">Hg(II) reductase</fullName>
    </alternativeName>
</protein>
<keyword evidence="13" id="KW-0676">Redox-active center</keyword>
<keyword evidence="16" id="KW-0547">Nucleotide-binding</keyword>
<evidence type="ECO:0000256" key="16">
    <source>
        <dbReference type="PIRSR" id="PIRSR000350-3"/>
    </source>
</evidence>
<dbReference type="InterPro" id="IPR023753">
    <property type="entry name" value="FAD/NAD-binding_dom"/>
</dbReference>
<dbReference type="InterPro" id="IPR012999">
    <property type="entry name" value="Pyr_OxRdtase_I_AS"/>
</dbReference>
<evidence type="ECO:0000256" key="7">
    <source>
        <dbReference type="ARBA" id="ARBA00022723"/>
    </source>
</evidence>
<feature type="binding site" evidence="16">
    <location>
        <position position="183"/>
    </location>
    <ligand>
        <name>FAD</name>
        <dbReference type="ChEBI" id="CHEBI:57692"/>
    </ligand>
</feature>
<feature type="disulfide bond" description="Redox-active" evidence="17">
    <location>
        <begin position="174"/>
        <end position="179"/>
    </location>
</feature>
<dbReference type="Gene3D" id="3.50.50.60">
    <property type="entry name" value="FAD/NAD(P)-binding domain"/>
    <property type="match status" value="2"/>
</dbReference>
<evidence type="ECO:0000256" key="5">
    <source>
        <dbReference type="ARBA" id="ARBA00022466"/>
    </source>
</evidence>
<dbReference type="PROSITE" id="PS01047">
    <property type="entry name" value="HMA_1"/>
    <property type="match status" value="1"/>
</dbReference>
<dbReference type="Gene3D" id="3.30.70.100">
    <property type="match status" value="1"/>
</dbReference>
<evidence type="ECO:0000256" key="8">
    <source>
        <dbReference type="ARBA" id="ARBA00022827"/>
    </source>
</evidence>
<organism evidence="20">
    <name type="scientific">Knufia peltigerae</name>
    <dbReference type="NCBI Taxonomy" id="1002370"/>
    <lineage>
        <taxon>Eukaryota</taxon>
        <taxon>Fungi</taxon>
        <taxon>Dikarya</taxon>
        <taxon>Ascomycota</taxon>
        <taxon>Pezizomycotina</taxon>
        <taxon>Eurotiomycetes</taxon>
        <taxon>Chaetothyriomycetidae</taxon>
        <taxon>Chaetothyriales</taxon>
        <taxon>Trichomeriaceae</taxon>
        <taxon>Knufia</taxon>
    </lineage>
</organism>
<feature type="region of interest" description="Disordered" evidence="18">
    <location>
        <begin position="1"/>
        <end position="20"/>
    </location>
</feature>
<dbReference type="Pfam" id="PF02852">
    <property type="entry name" value="Pyr_redox_dim"/>
    <property type="match status" value="1"/>
</dbReference>
<dbReference type="CDD" id="cd00371">
    <property type="entry name" value="HMA"/>
    <property type="match status" value="1"/>
</dbReference>
<evidence type="ECO:0000256" key="12">
    <source>
        <dbReference type="ARBA" id="ARBA00023157"/>
    </source>
</evidence>
<evidence type="ECO:0000256" key="6">
    <source>
        <dbReference type="ARBA" id="ARBA00022630"/>
    </source>
</evidence>
<dbReference type="GO" id="GO:0016152">
    <property type="term" value="F:mercury (II) reductase (NADP+) activity"/>
    <property type="evidence" value="ECO:0007669"/>
    <property type="project" value="UniProtKB-EC"/>
</dbReference>